<gene>
    <name evidence="2" type="ORF">BN1708_009961</name>
</gene>
<proteinExistence type="predicted"/>
<evidence type="ECO:0000313" key="3">
    <source>
        <dbReference type="Proteomes" id="UP000044602"/>
    </source>
</evidence>
<dbReference type="AlphaFoldDB" id="A0A0G4KMF7"/>
<protein>
    <submittedName>
        <fullName evidence="2">Uncharacterized protein</fullName>
    </submittedName>
</protein>
<reference evidence="2 3" key="1">
    <citation type="submission" date="2015-05" db="EMBL/GenBank/DDBJ databases">
        <authorList>
            <person name="Wang D.B."/>
            <person name="Wang M."/>
        </authorList>
    </citation>
    <scope>NUCLEOTIDE SEQUENCE [LARGE SCALE GENOMIC DNA]</scope>
    <source>
        <strain evidence="2">VL1</strain>
    </source>
</reference>
<evidence type="ECO:0000313" key="2">
    <source>
        <dbReference type="EMBL" id="CRK10911.1"/>
    </source>
</evidence>
<feature type="compositionally biased region" description="Basic and acidic residues" evidence="1">
    <location>
        <begin position="117"/>
        <end position="127"/>
    </location>
</feature>
<dbReference type="EMBL" id="CVQH01002447">
    <property type="protein sequence ID" value="CRK10911.1"/>
    <property type="molecule type" value="Genomic_DNA"/>
</dbReference>
<name>A0A0G4KMF7_VERLO</name>
<sequence>MCVCMSRLRINLDSGFDARAPELLHVFNGFLIQGIESCDKHLPAIDIWRNVRRLHLLKHDDGDTLSLGLGACAREAFSVPLVKGKAGIDEDLGDLPKLRAQRCAEWGGRPSCEGDEERERGREVTAG</sequence>
<keyword evidence="3" id="KW-1185">Reference proteome</keyword>
<organism evidence="2 3">
    <name type="scientific">Verticillium longisporum</name>
    <name type="common">Verticillium dahliae var. longisporum</name>
    <dbReference type="NCBI Taxonomy" id="100787"/>
    <lineage>
        <taxon>Eukaryota</taxon>
        <taxon>Fungi</taxon>
        <taxon>Dikarya</taxon>
        <taxon>Ascomycota</taxon>
        <taxon>Pezizomycotina</taxon>
        <taxon>Sordariomycetes</taxon>
        <taxon>Hypocreomycetidae</taxon>
        <taxon>Glomerellales</taxon>
        <taxon>Plectosphaerellaceae</taxon>
        <taxon>Verticillium</taxon>
    </lineage>
</organism>
<evidence type="ECO:0000256" key="1">
    <source>
        <dbReference type="SAM" id="MobiDB-lite"/>
    </source>
</evidence>
<accession>A0A0G4KMF7</accession>
<feature type="region of interest" description="Disordered" evidence="1">
    <location>
        <begin position="106"/>
        <end position="127"/>
    </location>
</feature>
<dbReference type="Proteomes" id="UP000044602">
    <property type="component" value="Unassembled WGS sequence"/>
</dbReference>